<dbReference type="Proteomes" id="UP001064048">
    <property type="component" value="Chromosome 26"/>
</dbReference>
<name>A0ACC0JT81_CHOFU</name>
<dbReference type="EMBL" id="CM046126">
    <property type="protein sequence ID" value="KAI8427202.1"/>
    <property type="molecule type" value="Genomic_DNA"/>
</dbReference>
<gene>
    <name evidence="1" type="ORF">MSG28_014805</name>
</gene>
<comment type="caution">
    <text evidence="1">The sequence shown here is derived from an EMBL/GenBank/DDBJ whole genome shotgun (WGS) entry which is preliminary data.</text>
</comment>
<evidence type="ECO:0000313" key="1">
    <source>
        <dbReference type="EMBL" id="KAI8427202.1"/>
    </source>
</evidence>
<reference evidence="1 2" key="1">
    <citation type="journal article" date="2022" name="Genome Biol. Evol.">
        <title>The Spruce Budworm Genome: Reconstructing the Evolutionary History of Antifreeze Proteins.</title>
        <authorList>
            <person name="Beliveau C."/>
            <person name="Gagne P."/>
            <person name="Picq S."/>
            <person name="Vernygora O."/>
            <person name="Keeling C.I."/>
            <person name="Pinkney K."/>
            <person name="Doucet D."/>
            <person name="Wen F."/>
            <person name="Johnston J.S."/>
            <person name="Maaroufi H."/>
            <person name="Boyle B."/>
            <person name="Laroche J."/>
            <person name="Dewar K."/>
            <person name="Juretic N."/>
            <person name="Blackburn G."/>
            <person name="Nisole A."/>
            <person name="Brunet B."/>
            <person name="Brandao M."/>
            <person name="Lumley L."/>
            <person name="Duan J."/>
            <person name="Quan G."/>
            <person name="Lucarotti C.J."/>
            <person name="Roe A.D."/>
            <person name="Sperling F.A.H."/>
            <person name="Levesque R.C."/>
            <person name="Cusson M."/>
        </authorList>
    </citation>
    <scope>NUCLEOTIDE SEQUENCE [LARGE SCALE GENOMIC DNA]</scope>
    <source>
        <strain evidence="1">Glfc:IPQL:Cfum</strain>
    </source>
</reference>
<keyword evidence="2" id="KW-1185">Reference proteome</keyword>
<accession>A0ACC0JT81</accession>
<sequence>MSKPEFCRTCFSTTSLLPIFNDHSDCEEFVNDLFITTGIKIVKNDTLSQQMCSECNSFIKKSIKFRKKCKETNEKLLKLLNDPEKQEIEVKVDKLANNRLLSKLDTDDYVEMDGTFNELIEKVNDDIFIDEKRQKKADLSFIKIDKMPEGSETNQCPHCPKVFMKRRAFTAHQRTHNAVKAICQCDVCPAMFKSVTLMQIHKSNSHRRRQRAMNNVNNIWIK</sequence>
<protein>
    <submittedName>
        <fullName evidence="1">Uncharacterized protein</fullName>
    </submittedName>
</protein>
<evidence type="ECO:0000313" key="2">
    <source>
        <dbReference type="Proteomes" id="UP001064048"/>
    </source>
</evidence>
<organism evidence="1 2">
    <name type="scientific">Choristoneura fumiferana</name>
    <name type="common">Spruce budworm moth</name>
    <name type="synonym">Archips fumiferana</name>
    <dbReference type="NCBI Taxonomy" id="7141"/>
    <lineage>
        <taxon>Eukaryota</taxon>
        <taxon>Metazoa</taxon>
        <taxon>Ecdysozoa</taxon>
        <taxon>Arthropoda</taxon>
        <taxon>Hexapoda</taxon>
        <taxon>Insecta</taxon>
        <taxon>Pterygota</taxon>
        <taxon>Neoptera</taxon>
        <taxon>Endopterygota</taxon>
        <taxon>Lepidoptera</taxon>
        <taxon>Glossata</taxon>
        <taxon>Ditrysia</taxon>
        <taxon>Tortricoidea</taxon>
        <taxon>Tortricidae</taxon>
        <taxon>Tortricinae</taxon>
        <taxon>Choristoneura</taxon>
    </lineage>
</organism>
<proteinExistence type="predicted"/>